<protein>
    <submittedName>
        <fullName evidence="2">Uncharacterized protein</fullName>
    </submittedName>
</protein>
<organism evidence="2 3">
    <name type="scientific">Armillaria luteobubalina</name>
    <dbReference type="NCBI Taxonomy" id="153913"/>
    <lineage>
        <taxon>Eukaryota</taxon>
        <taxon>Fungi</taxon>
        <taxon>Dikarya</taxon>
        <taxon>Basidiomycota</taxon>
        <taxon>Agaricomycotina</taxon>
        <taxon>Agaricomycetes</taxon>
        <taxon>Agaricomycetidae</taxon>
        <taxon>Agaricales</taxon>
        <taxon>Marasmiineae</taxon>
        <taxon>Physalacriaceae</taxon>
        <taxon>Armillaria</taxon>
    </lineage>
</organism>
<keyword evidence="1" id="KW-0472">Membrane</keyword>
<sequence length="186" mass="21431">MRTWATLHGNNHSISCSSCVLFYVHLGFRSLLLLTSMIVDPDLGLWLFRHKWHRSNEVNAGEKKGMRALTTTEDLVYHSLAERLSVEFAALRPSLSIDQVNTILLVHLFPETAVQASSLFIFRVLFPSIYDSRKKTANDGQENLAVFRGERPQIASKRHTSRTRRKRRYHDDIHIMVLSWRASPMA</sequence>
<keyword evidence="1" id="KW-0812">Transmembrane</keyword>
<accession>A0AA39Q236</accession>
<dbReference type="EMBL" id="JAUEPU010000022">
    <property type="protein sequence ID" value="KAK0493971.1"/>
    <property type="molecule type" value="Genomic_DNA"/>
</dbReference>
<proteinExistence type="predicted"/>
<feature type="transmembrane region" description="Helical" evidence="1">
    <location>
        <begin position="20"/>
        <end position="39"/>
    </location>
</feature>
<name>A0AA39Q236_9AGAR</name>
<evidence type="ECO:0000256" key="1">
    <source>
        <dbReference type="SAM" id="Phobius"/>
    </source>
</evidence>
<dbReference type="Proteomes" id="UP001175228">
    <property type="component" value="Unassembled WGS sequence"/>
</dbReference>
<keyword evidence="3" id="KW-1185">Reference proteome</keyword>
<gene>
    <name evidence="2" type="ORF">EDD18DRAFT_1177050</name>
</gene>
<dbReference type="AlphaFoldDB" id="A0AA39Q236"/>
<evidence type="ECO:0000313" key="3">
    <source>
        <dbReference type="Proteomes" id="UP001175228"/>
    </source>
</evidence>
<evidence type="ECO:0000313" key="2">
    <source>
        <dbReference type="EMBL" id="KAK0493971.1"/>
    </source>
</evidence>
<keyword evidence="1" id="KW-1133">Transmembrane helix</keyword>
<reference evidence="2" key="1">
    <citation type="submission" date="2023-06" db="EMBL/GenBank/DDBJ databases">
        <authorList>
            <consortium name="Lawrence Berkeley National Laboratory"/>
            <person name="Ahrendt S."/>
            <person name="Sahu N."/>
            <person name="Indic B."/>
            <person name="Wong-Bajracharya J."/>
            <person name="Merenyi Z."/>
            <person name="Ke H.-M."/>
            <person name="Monk M."/>
            <person name="Kocsube S."/>
            <person name="Drula E."/>
            <person name="Lipzen A."/>
            <person name="Balint B."/>
            <person name="Henrissat B."/>
            <person name="Andreopoulos B."/>
            <person name="Martin F.M."/>
            <person name="Harder C.B."/>
            <person name="Rigling D."/>
            <person name="Ford K.L."/>
            <person name="Foster G.D."/>
            <person name="Pangilinan J."/>
            <person name="Papanicolaou A."/>
            <person name="Barry K."/>
            <person name="LaButti K."/>
            <person name="Viragh M."/>
            <person name="Koriabine M."/>
            <person name="Yan M."/>
            <person name="Riley R."/>
            <person name="Champramary S."/>
            <person name="Plett K.L."/>
            <person name="Tsai I.J."/>
            <person name="Slot J."/>
            <person name="Sipos G."/>
            <person name="Plett J."/>
            <person name="Nagy L.G."/>
            <person name="Grigoriev I.V."/>
        </authorList>
    </citation>
    <scope>NUCLEOTIDE SEQUENCE</scope>
    <source>
        <strain evidence="2">HWK02</strain>
    </source>
</reference>
<comment type="caution">
    <text evidence="2">The sequence shown here is derived from an EMBL/GenBank/DDBJ whole genome shotgun (WGS) entry which is preliminary data.</text>
</comment>